<sequence length="161" mass="18802">MLTTTNGKGCTLLHEVAFSWKQNHNHKTIKEDRKAWNNSTSSSEVSIMRRLLVLAFGSSNPEDHPELASISMNMFNNYFDHEIYKEFVGQFIDLSNMDELIQASLYEDSWKNLDERIELLFGERIMAKEMNQSLVSRGSRDSRLKGKFVFVPRIDEDVHYY</sequence>
<reference evidence="1" key="1">
    <citation type="submission" date="2015-04" db="UniProtKB">
        <authorList>
            <consortium name="EnsemblPlants"/>
        </authorList>
    </citation>
    <scope>IDENTIFICATION</scope>
</reference>
<dbReference type="AlphaFoldDB" id="A0A0E0LGE8"/>
<evidence type="ECO:0000313" key="1">
    <source>
        <dbReference type="EnsemblPlants" id="OPUNC07G01150.1"/>
    </source>
</evidence>
<accession>A0A0E0LGE8</accession>
<dbReference type="HOGENOM" id="CLU_1646450_0_0_1"/>
<keyword evidence="2" id="KW-1185">Reference proteome</keyword>
<dbReference type="Gramene" id="OPUNC07G01150.1">
    <property type="protein sequence ID" value="OPUNC07G01150.1"/>
    <property type="gene ID" value="OPUNC07G01150"/>
</dbReference>
<dbReference type="Proteomes" id="UP000026962">
    <property type="component" value="Chromosome 7"/>
</dbReference>
<protein>
    <submittedName>
        <fullName evidence="1">Uncharacterized protein</fullName>
    </submittedName>
</protein>
<reference evidence="1" key="2">
    <citation type="submission" date="2018-05" db="EMBL/GenBank/DDBJ databases">
        <title>OpunRS2 (Oryza punctata Reference Sequence Version 2).</title>
        <authorList>
            <person name="Zhang J."/>
            <person name="Kudrna D."/>
            <person name="Lee S."/>
            <person name="Talag J."/>
            <person name="Welchert J."/>
            <person name="Wing R.A."/>
        </authorList>
    </citation>
    <scope>NUCLEOTIDE SEQUENCE [LARGE SCALE GENOMIC DNA]</scope>
</reference>
<dbReference type="STRING" id="4537.A0A0E0LGE8"/>
<name>A0A0E0LGE8_ORYPU</name>
<evidence type="ECO:0000313" key="2">
    <source>
        <dbReference type="Proteomes" id="UP000026962"/>
    </source>
</evidence>
<proteinExistence type="predicted"/>
<organism evidence="1">
    <name type="scientific">Oryza punctata</name>
    <name type="common">Red rice</name>
    <dbReference type="NCBI Taxonomy" id="4537"/>
    <lineage>
        <taxon>Eukaryota</taxon>
        <taxon>Viridiplantae</taxon>
        <taxon>Streptophyta</taxon>
        <taxon>Embryophyta</taxon>
        <taxon>Tracheophyta</taxon>
        <taxon>Spermatophyta</taxon>
        <taxon>Magnoliopsida</taxon>
        <taxon>Liliopsida</taxon>
        <taxon>Poales</taxon>
        <taxon>Poaceae</taxon>
        <taxon>BOP clade</taxon>
        <taxon>Oryzoideae</taxon>
        <taxon>Oryzeae</taxon>
        <taxon>Oryzinae</taxon>
        <taxon>Oryza</taxon>
    </lineage>
</organism>
<dbReference type="EnsemblPlants" id="OPUNC07G01150.1">
    <property type="protein sequence ID" value="OPUNC07G01150.1"/>
    <property type="gene ID" value="OPUNC07G01150"/>
</dbReference>